<name>A0A5Q2TPY5_9BACI</name>
<organism evidence="2 3">
    <name type="scientific">Gracilibacillus salitolerans</name>
    <dbReference type="NCBI Taxonomy" id="2663022"/>
    <lineage>
        <taxon>Bacteria</taxon>
        <taxon>Bacillati</taxon>
        <taxon>Bacillota</taxon>
        <taxon>Bacilli</taxon>
        <taxon>Bacillales</taxon>
        <taxon>Bacillaceae</taxon>
        <taxon>Gracilibacillus</taxon>
    </lineage>
</organism>
<dbReference type="Pfam" id="PF03747">
    <property type="entry name" value="ADP_ribosyl_GH"/>
    <property type="match status" value="1"/>
</dbReference>
<keyword evidence="3" id="KW-1185">Reference proteome</keyword>
<dbReference type="Gene3D" id="2.60.120.560">
    <property type="entry name" value="Exo-inulinase, domain 1"/>
    <property type="match status" value="1"/>
</dbReference>
<protein>
    <recommendedName>
        <fullName evidence="4">ADP-ribosylglycohydrolase</fullName>
    </recommendedName>
</protein>
<feature type="binding site" evidence="1">
    <location>
        <position position="55"/>
    </location>
    <ligand>
        <name>Mg(2+)</name>
        <dbReference type="ChEBI" id="CHEBI:18420"/>
        <label>1</label>
    </ligand>
</feature>
<feature type="binding site" evidence="1">
    <location>
        <position position="282"/>
    </location>
    <ligand>
        <name>Mg(2+)</name>
        <dbReference type="ChEBI" id="CHEBI:18420"/>
        <label>1</label>
    </ligand>
</feature>
<evidence type="ECO:0000256" key="1">
    <source>
        <dbReference type="PIRSR" id="PIRSR605502-1"/>
    </source>
</evidence>
<comment type="cofactor">
    <cofactor evidence="1">
        <name>Mg(2+)</name>
        <dbReference type="ChEBI" id="CHEBI:18420"/>
    </cofactor>
    <text evidence="1">Binds 2 magnesium ions per subunit.</text>
</comment>
<evidence type="ECO:0008006" key="4">
    <source>
        <dbReference type="Google" id="ProtNLM"/>
    </source>
</evidence>
<keyword evidence="1" id="KW-0460">Magnesium</keyword>
<keyword evidence="1" id="KW-0479">Metal-binding</keyword>
<dbReference type="EMBL" id="CP045915">
    <property type="protein sequence ID" value="QGH36241.1"/>
    <property type="molecule type" value="Genomic_DNA"/>
</dbReference>
<accession>A0A5Q2TPY5</accession>
<sequence>MQRDYMEKVYAGWLGKVIGVRHGGNIEQWTYDRIERTFGEITGYLHDFKNFAADDDTNGPMFFIRALEDYTASTDITAKEMGDTWLNYAPDGHGFFWWGGYGISTENTAYLNLKSGIHAPLSGSITQNGEAVAEQIGGQIFIDVWGLIAPGDPQLASDYAEKMASVSHDGNGKYGGMFIAAAIAESFREMDMDKIIEAGLSVIPEDCEYASMTKDIQRFYHEYPNDWRQAFRYVYDHYGYDKYPGNCHIIPNSAVIVLSLLYGEGDFSQAINICNMCGWDTDCNVANVGTIMGVRNGLDGIPFYWREPINDFLCCSSVIGSLNILDLPWCASYIGKLGYQVMKQEIPKEWEKILDTPTRYFHFEYPGSTHAFRTEVDAPEQVTTKMENVTERAYEGNRSLKLMYDYANGGHAYRAFVKTYYTPDDFNDSRYDPAFSPILYPGQTIKAKVLLPTQENEEVNVRLYVKDRNSNKRYYSQTQLMTVNKWLSLEYKIPYMEGVCIEEAGVEFIPVQEERRHLELPSLITYVDNMEFAGEPDYVLDFQKEQVEHWNNLHKEVSQLTYLRGLWTLNEQSLIGTYHADEPSEAYTGDLNWKDYQLQLAVTPEIGDYHLMNFRVQGAMRSYAVGLGPDNSLILLKKNLEYQELDRVTFPWKHGEKYIININVSGSNITVEVNNEVMIQFEDKNNPYLSGQLGFSLMNGSRAKYHSLRVKGHA</sequence>
<evidence type="ECO:0000313" key="3">
    <source>
        <dbReference type="Proteomes" id="UP000339690"/>
    </source>
</evidence>
<feature type="binding site" evidence="1">
    <location>
        <position position="280"/>
    </location>
    <ligand>
        <name>Mg(2+)</name>
        <dbReference type="ChEBI" id="CHEBI:18420"/>
        <label>1</label>
    </ligand>
</feature>
<dbReference type="InterPro" id="IPR005502">
    <property type="entry name" value="Ribosyl_crysJ1"/>
</dbReference>
<reference evidence="2 3" key="1">
    <citation type="submission" date="2019-11" db="EMBL/GenBank/DDBJ databases">
        <title>Gracilibacillus salitolerans sp. nov., a moderate halophile isolated from a saline soil in northwest China.</title>
        <authorList>
            <person name="Gan L."/>
        </authorList>
    </citation>
    <scope>NUCLEOTIDE SEQUENCE [LARGE SCALE GENOMIC DNA]</scope>
    <source>
        <strain evidence="2 3">SCU50</strain>
    </source>
</reference>
<dbReference type="Gene3D" id="1.10.4080.10">
    <property type="entry name" value="ADP-ribosylation/Crystallin J1"/>
    <property type="match status" value="1"/>
</dbReference>
<evidence type="ECO:0000313" key="2">
    <source>
        <dbReference type="EMBL" id="QGH36241.1"/>
    </source>
</evidence>
<dbReference type="Proteomes" id="UP000339690">
    <property type="component" value="Chromosome"/>
</dbReference>
<feature type="binding site" evidence="1">
    <location>
        <position position="56"/>
    </location>
    <ligand>
        <name>Mg(2+)</name>
        <dbReference type="ChEBI" id="CHEBI:18420"/>
        <label>1</label>
    </ligand>
</feature>
<dbReference type="KEGG" id="grc:GI584_20315"/>
<dbReference type="InterPro" id="IPR036705">
    <property type="entry name" value="Ribosyl_crysJ1_sf"/>
</dbReference>
<gene>
    <name evidence="2" type="ORF">GI584_20315</name>
</gene>
<dbReference type="Gene3D" id="2.60.120.260">
    <property type="entry name" value="Galactose-binding domain-like"/>
    <property type="match status" value="1"/>
</dbReference>
<proteinExistence type="predicted"/>
<dbReference type="RefSeq" id="WP_153792415.1">
    <property type="nucleotide sequence ID" value="NZ_CP045915.1"/>
</dbReference>
<dbReference type="AlphaFoldDB" id="A0A5Q2TPY5"/>
<dbReference type="SUPFAM" id="SSF101478">
    <property type="entry name" value="ADP-ribosylglycohydrolase"/>
    <property type="match status" value="1"/>
</dbReference>